<dbReference type="FunCoup" id="E3M0A6">
    <property type="interactions" value="624"/>
</dbReference>
<dbReference type="OrthoDB" id="5771352at2759"/>
<evidence type="ECO:0000313" key="2">
    <source>
        <dbReference type="Proteomes" id="UP000008281"/>
    </source>
</evidence>
<dbReference type="AlphaFoldDB" id="E3M0A6"/>
<evidence type="ECO:0000313" key="1">
    <source>
        <dbReference type="EMBL" id="EFO87734.1"/>
    </source>
</evidence>
<accession>E3M0A6</accession>
<sequence length="78" mass="9112">MKSIPPKRTVVELQMSLPWYHLERPARMTLLRAYYTVCALTYPAYVAINYKSYIPDRAQVLGGKSLRDEILNPNQIRQ</sequence>
<dbReference type="EMBL" id="DS268420">
    <property type="protein sequence ID" value="EFO87734.1"/>
    <property type="molecule type" value="Genomic_DNA"/>
</dbReference>
<name>E3M0A6_CAERE</name>
<organism evidence="2">
    <name type="scientific">Caenorhabditis remanei</name>
    <name type="common">Caenorhabditis vulgaris</name>
    <dbReference type="NCBI Taxonomy" id="31234"/>
    <lineage>
        <taxon>Eukaryota</taxon>
        <taxon>Metazoa</taxon>
        <taxon>Ecdysozoa</taxon>
        <taxon>Nematoda</taxon>
        <taxon>Chromadorea</taxon>
        <taxon>Rhabditida</taxon>
        <taxon>Rhabditina</taxon>
        <taxon>Rhabditomorpha</taxon>
        <taxon>Rhabditoidea</taxon>
        <taxon>Rhabditidae</taxon>
        <taxon>Peloderinae</taxon>
        <taxon>Caenorhabditis</taxon>
    </lineage>
</organism>
<gene>
    <name evidence="1" type="ORF">CRE_05615</name>
</gene>
<dbReference type="Proteomes" id="UP000008281">
    <property type="component" value="Unassembled WGS sequence"/>
</dbReference>
<protein>
    <submittedName>
        <fullName evidence="1">Uncharacterized protein</fullName>
    </submittedName>
</protein>
<dbReference type="HOGENOM" id="CLU_2869674_0_0_1"/>
<dbReference type="OMA" id="PWYHLER"/>
<keyword evidence="2" id="KW-1185">Reference proteome</keyword>
<reference evidence="1" key="1">
    <citation type="submission" date="2007-07" db="EMBL/GenBank/DDBJ databases">
        <title>PCAP assembly of the Caenorhabditis remanei genome.</title>
        <authorList>
            <consortium name="The Caenorhabditis remanei Sequencing Consortium"/>
            <person name="Wilson R.K."/>
        </authorList>
    </citation>
    <scope>NUCLEOTIDE SEQUENCE [LARGE SCALE GENOMIC DNA]</scope>
    <source>
        <strain evidence="1">PB4641</strain>
    </source>
</reference>
<dbReference type="eggNOG" id="ENOG502TIIQ">
    <property type="taxonomic scope" value="Eukaryota"/>
</dbReference>
<proteinExistence type="predicted"/>